<dbReference type="EMBL" id="UINC01105049">
    <property type="protein sequence ID" value="SVC68684.1"/>
    <property type="molecule type" value="Genomic_DNA"/>
</dbReference>
<feature type="non-terminal residue" evidence="1">
    <location>
        <position position="1"/>
    </location>
</feature>
<reference evidence="1" key="1">
    <citation type="submission" date="2018-05" db="EMBL/GenBank/DDBJ databases">
        <authorList>
            <person name="Lanie J.A."/>
            <person name="Ng W.-L."/>
            <person name="Kazmierczak K.M."/>
            <person name="Andrzejewski T.M."/>
            <person name="Davidsen T.M."/>
            <person name="Wayne K.J."/>
            <person name="Tettelin H."/>
            <person name="Glass J.I."/>
            <person name="Rusch D."/>
            <person name="Podicherti R."/>
            <person name="Tsui H.-C.T."/>
            <person name="Winkler M.E."/>
        </authorList>
    </citation>
    <scope>NUCLEOTIDE SEQUENCE</scope>
</reference>
<evidence type="ECO:0000313" key="1">
    <source>
        <dbReference type="EMBL" id="SVC68684.1"/>
    </source>
</evidence>
<name>A0A382P5I9_9ZZZZ</name>
<accession>A0A382P5I9</accession>
<proteinExistence type="predicted"/>
<organism evidence="1">
    <name type="scientific">marine metagenome</name>
    <dbReference type="NCBI Taxonomy" id="408172"/>
    <lineage>
        <taxon>unclassified sequences</taxon>
        <taxon>metagenomes</taxon>
        <taxon>ecological metagenomes</taxon>
    </lineage>
</organism>
<protein>
    <submittedName>
        <fullName evidence="1">Uncharacterized protein</fullName>
    </submittedName>
</protein>
<gene>
    <name evidence="1" type="ORF">METZ01_LOCUS321538</name>
</gene>
<dbReference type="AlphaFoldDB" id="A0A382P5I9"/>
<sequence>GWWALDVAGDLIRLPPEDDFERRPAGDILSSNLGDRMLTATRDGLVRMWIGPHLVSRRRLLFEEIASGEIRRLDWEQRQVIFEAARDAEDSGMLTRAIELYESLGRAEDIHRLISQREGADV</sequence>